<reference evidence="1 2" key="2">
    <citation type="submission" date="2015-05" db="EMBL/GenBank/DDBJ databases">
        <title>Lifestyle Evolution in Cyanobacterial Symbionts of Sponges.</title>
        <authorList>
            <person name="Burgsdorf I."/>
            <person name="Slaby B.M."/>
            <person name="Handley K.M."/>
            <person name="Haber M."/>
            <person name="Blom J."/>
            <person name="Marshall C.W."/>
            <person name="Gilbert J.A."/>
            <person name="Hentschel U."/>
            <person name="Steindler L."/>
        </authorList>
    </citation>
    <scope>NUCLEOTIDE SEQUENCE [LARGE SCALE GENOMIC DNA]</scope>
    <source>
        <strain evidence="1">15L</strain>
    </source>
</reference>
<evidence type="ECO:0000313" key="2">
    <source>
        <dbReference type="Proteomes" id="UP000035037"/>
    </source>
</evidence>
<accession>A0A0G8AY07</accession>
<dbReference type="Proteomes" id="UP000035037">
    <property type="component" value="Unassembled WGS sequence"/>
</dbReference>
<dbReference type="EMBL" id="JYFQ01000063">
    <property type="protein sequence ID" value="KKZ13923.1"/>
    <property type="molecule type" value="Genomic_DNA"/>
</dbReference>
<gene>
    <name evidence="1" type="ORF">TQ37_02890</name>
</gene>
<name>A0A0G8AY07_9SYNE</name>
<organism evidence="1 2">
    <name type="scientific">Candidatus Synechococcus spongiarum 15L</name>
    <dbReference type="NCBI Taxonomy" id="1608419"/>
    <lineage>
        <taxon>Bacteria</taxon>
        <taxon>Bacillati</taxon>
        <taxon>Cyanobacteriota</taxon>
        <taxon>Cyanophyceae</taxon>
        <taxon>Synechococcales</taxon>
        <taxon>Synechococcaceae</taxon>
        <taxon>Synechococcus</taxon>
    </lineage>
</organism>
<evidence type="ECO:0000313" key="1">
    <source>
        <dbReference type="EMBL" id="KKZ13923.1"/>
    </source>
</evidence>
<dbReference type="AlphaFoldDB" id="A0A0G8AY07"/>
<comment type="caution">
    <text evidence="1">The sequence shown here is derived from an EMBL/GenBank/DDBJ whole genome shotgun (WGS) entry which is preliminary data.</text>
</comment>
<feature type="non-terminal residue" evidence="1">
    <location>
        <position position="314"/>
    </location>
</feature>
<proteinExistence type="predicted"/>
<sequence length="314" mass="35026">MNHLWFPATQDTLSKGANPGHWQGHSAQALGELASQLSYDGITTQINSLPTPWSRAVQIEQAIINPHYPTRDQLLDELFGCMAAVGLSDIYHLKLQAELLHFEELCDDSTEPAVRRFATSLRANRPKESQSVLGEPPKDASRWDKLTVFTIDDARTHQSQPIGFASPSSILCPAAQLLWPIAGVPWSDEGRFNDPTPHLSLSQHKQPLANWLEYLKKVILNPQQKVNPSSVDNLCKVLEGFINRLKVQGRPRPEKGERIHKANEIMGGILTHSAAPVKSEDNRCRVVLKDKKAENKPVILVDPSMPRQLQKAES</sequence>
<protein>
    <submittedName>
        <fullName evidence="1">Uncharacterized protein</fullName>
    </submittedName>
</protein>
<reference evidence="1 2" key="1">
    <citation type="submission" date="2015-02" db="EMBL/GenBank/DDBJ databases">
        <authorList>
            <person name="Slaby B."/>
            <person name="Hentschel U."/>
        </authorList>
    </citation>
    <scope>NUCLEOTIDE SEQUENCE [LARGE SCALE GENOMIC DNA]</scope>
    <source>
        <strain evidence="1">15L</strain>
    </source>
</reference>